<reference evidence="1 2" key="1">
    <citation type="journal article" date="2018" name="Nat. Biotechnol.">
        <title>A standardized bacterial taxonomy based on genome phylogeny substantially revises the tree of life.</title>
        <authorList>
            <person name="Parks D.H."/>
            <person name="Chuvochina M."/>
            <person name="Waite D.W."/>
            <person name="Rinke C."/>
            <person name="Skarshewski A."/>
            <person name="Chaumeil P.A."/>
            <person name="Hugenholtz P."/>
        </authorList>
    </citation>
    <scope>NUCLEOTIDE SEQUENCE [LARGE SCALE GENOMIC DNA]</scope>
    <source>
        <strain evidence="1">UBA8672</strain>
    </source>
</reference>
<protein>
    <recommendedName>
        <fullName evidence="3">Alpha/beta hydrolase</fullName>
    </recommendedName>
</protein>
<sequence>MQKLIFLNDWFFNEKLLYDSFEPLTNRFDVEISKSSDLLNIGENDIIAGWGSGCLDILEAMNKSDLNNIKILISPYLDYDYFVYNRSDKSGEFEATYRKKTGILEDEYIDPERDVNKNSGRVVYPDKNRWFTNTYVFIGDSDRLVPFKYHLYFAEMYNGCSFHLIENAGFSPFYKSGDFLDILEANTPL</sequence>
<dbReference type="SUPFAM" id="SSF53474">
    <property type="entry name" value="alpha/beta-Hydrolases"/>
    <property type="match status" value="1"/>
</dbReference>
<dbReference type="RefSeq" id="WP_273265902.1">
    <property type="nucleotide sequence ID" value="NZ_JAAZVV010000042.1"/>
</dbReference>
<comment type="caution">
    <text evidence="1">The sequence shown here is derived from an EMBL/GenBank/DDBJ whole genome shotgun (WGS) entry which is preliminary data.</text>
</comment>
<gene>
    <name evidence="1" type="ORF">DHM44_01510</name>
</gene>
<accession>A0A3D5Q934</accession>
<dbReference type="EMBL" id="DPPF01000032">
    <property type="protein sequence ID" value="HCW92337.1"/>
    <property type="molecule type" value="Genomic_DNA"/>
</dbReference>
<proteinExistence type="predicted"/>
<name>A0A3D5Q934_FLESI</name>
<dbReference type="InterPro" id="IPR029058">
    <property type="entry name" value="AB_hydrolase_fold"/>
</dbReference>
<evidence type="ECO:0008006" key="3">
    <source>
        <dbReference type="Google" id="ProtNLM"/>
    </source>
</evidence>
<evidence type="ECO:0000313" key="1">
    <source>
        <dbReference type="EMBL" id="HCW92337.1"/>
    </source>
</evidence>
<dbReference type="Gene3D" id="3.40.50.1820">
    <property type="entry name" value="alpha/beta hydrolase"/>
    <property type="match status" value="1"/>
</dbReference>
<dbReference type="Proteomes" id="UP000262325">
    <property type="component" value="Unassembled WGS sequence"/>
</dbReference>
<evidence type="ECO:0000313" key="2">
    <source>
        <dbReference type="Proteomes" id="UP000262325"/>
    </source>
</evidence>
<dbReference type="AlphaFoldDB" id="A0A3D5Q934"/>
<organism evidence="1 2">
    <name type="scientific">Flexistipes sinusarabici</name>
    <dbReference type="NCBI Taxonomy" id="2352"/>
    <lineage>
        <taxon>Bacteria</taxon>
        <taxon>Pseudomonadati</taxon>
        <taxon>Deferribacterota</taxon>
        <taxon>Deferribacteres</taxon>
        <taxon>Deferribacterales</taxon>
        <taxon>Flexistipitaceae</taxon>
        <taxon>Flexistipes</taxon>
    </lineage>
</organism>